<proteinExistence type="predicted"/>
<reference evidence="2 3" key="1">
    <citation type="submission" date="2019-08" db="EMBL/GenBank/DDBJ databases">
        <title>Whole genome of Aphis craccivora.</title>
        <authorList>
            <person name="Voronova N.V."/>
            <person name="Shulinski R.S."/>
            <person name="Bandarenka Y.V."/>
            <person name="Zhorov D.G."/>
            <person name="Warner D."/>
        </authorList>
    </citation>
    <scope>NUCLEOTIDE SEQUENCE [LARGE SCALE GENOMIC DNA]</scope>
    <source>
        <strain evidence="2">180601</strain>
        <tissue evidence="2">Whole Body</tissue>
    </source>
</reference>
<feature type="compositionally biased region" description="Low complexity" evidence="1">
    <location>
        <begin position="264"/>
        <end position="290"/>
    </location>
</feature>
<evidence type="ECO:0000313" key="2">
    <source>
        <dbReference type="EMBL" id="KAF0765289.1"/>
    </source>
</evidence>
<organism evidence="2 3">
    <name type="scientific">Aphis craccivora</name>
    <name type="common">Cowpea aphid</name>
    <dbReference type="NCBI Taxonomy" id="307492"/>
    <lineage>
        <taxon>Eukaryota</taxon>
        <taxon>Metazoa</taxon>
        <taxon>Ecdysozoa</taxon>
        <taxon>Arthropoda</taxon>
        <taxon>Hexapoda</taxon>
        <taxon>Insecta</taxon>
        <taxon>Pterygota</taxon>
        <taxon>Neoptera</taxon>
        <taxon>Paraneoptera</taxon>
        <taxon>Hemiptera</taxon>
        <taxon>Sternorrhyncha</taxon>
        <taxon>Aphidomorpha</taxon>
        <taxon>Aphidoidea</taxon>
        <taxon>Aphididae</taxon>
        <taxon>Aphidini</taxon>
        <taxon>Aphis</taxon>
        <taxon>Aphis</taxon>
    </lineage>
</organism>
<name>A0A6G0Z4C1_APHCR</name>
<feature type="region of interest" description="Disordered" evidence="1">
    <location>
        <begin position="261"/>
        <end position="334"/>
    </location>
</feature>
<evidence type="ECO:0000256" key="1">
    <source>
        <dbReference type="SAM" id="MobiDB-lite"/>
    </source>
</evidence>
<feature type="compositionally biased region" description="Polar residues" evidence="1">
    <location>
        <begin position="445"/>
        <end position="456"/>
    </location>
</feature>
<keyword evidence="3" id="KW-1185">Reference proteome</keyword>
<feature type="region of interest" description="Disordered" evidence="1">
    <location>
        <begin position="149"/>
        <end position="168"/>
    </location>
</feature>
<keyword evidence="2" id="KW-0645">Protease</keyword>
<dbReference type="GO" id="GO:0008233">
    <property type="term" value="F:peptidase activity"/>
    <property type="evidence" value="ECO:0007669"/>
    <property type="project" value="UniProtKB-KW"/>
</dbReference>
<gene>
    <name evidence="2" type="ORF">FWK35_00007999</name>
</gene>
<protein>
    <submittedName>
        <fullName evidence="2">Sentrin-specific protease 6-like</fullName>
    </submittedName>
</protein>
<dbReference type="GO" id="GO:0006508">
    <property type="term" value="P:proteolysis"/>
    <property type="evidence" value="ECO:0007669"/>
    <property type="project" value="UniProtKB-KW"/>
</dbReference>
<dbReference type="EMBL" id="VUJU01001436">
    <property type="protein sequence ID" value="KAF0765289.1"/>
    <property type="molecule type" value="Genomic_DNA"/>
</dbReference>
<feature type="compositionally biased region" description="Polar residues" evidence="1">
    <location>
        <begin position="291"/>
        <end position="334"/>
    </location>
</feature>
<feature type="compositionally biased region" description="Polar residues" evidence="1">
    <location>
        <begin position="149"/>
        <end position="160"/>
    </location>
</feature>
<sequence>MSGTTFIMHHNIFNNPNISITPSSPSPKQPPIASTSRPPWTVPVSPPVSIVPVSCEPDKSVSNNKETQKNSKRTAPYQISNRTIKHARLSITKPPNACKDNKTITKSVKLNQIKKNDTVVSNTNEAKSIPSTSNAVIQSTQEVASVQSTNEELQPSNSELNCKDNSSHLDNDKKENGFHRKYCLYNNEYLLHHLNIDNDDTTEQTQDMVELRTINEKFWFKQSLSDELLQNVRLLIQNKTADEEEFESILKSSPCLQLPKVDCSSSTSTNSKKSPASQNNINSINQPNQAGINKSQKQTIIQQQPSKQTIKSSNITKQQSTSTNISSKMQHSTINQTDPKHHVFNNQHNNAALKHTKATATHIQTSNKQITNSNQLPLSSKQVSTTKKVVNTHQNVKPAIHQPSVKDVKKCIKCKALSKDETCAACHMSSHLKNVTVTRIGTPSTSTVVLPESTPSKPIDVPSGSKNPVSCEAPLVLLLSSGDEDEVEDEDEDSLEPNITKIETKEALKKHTDTLCSNPKLLEDRLWQKDLSVKDYYKIEECHSVHIGSFKTVPAPSGDMLVCLHGIRMTVKGL</sequence>
<feature type="region of interest" description="Disordered" evidence="1">
    <location>
        <begin position="445"/>
        <end position="467"/>
    </location>
</feature>
<feature type="region of interest" description="Disordered" evidence="1">
    <location>
        <begin position="16"/>
        <end position="75"/>
    </location>
</feature>
<dbReference type="Proteomes" id="UP000478052">
    <property type="component" value="Unassembled WGS sequence"/>
</dbReference>
<accession>A0A6G0Z4C1</accession>
<dbReference type="AlphaFoldDB" id="A0A6G0Z4C1"/>
<feature type="non-terminal residue" evidence="2">
    <location>
        <position position="574"/>
    </location>
</feature>
<keyword evidence="2" id="KW-0378">Hydrolase</keyword>
<comment type="caution">
    <text evidence="2">The sequence shown here is derived from an EMBL/GenBank/DDBJ whole genome shotgun (WGS) entry which is preliminary data.</text>
</comment>
<evidence type="ECO:0000313" key="3">
    <source>
        <dbReference type="Proteomes" id="UP000478052"/>
    </source>
</evidence>